<name>A0ABQ4RAV2_9HYPH</name>
<proteinExistence type="predicted"/>
<evidence type="ECO:0000313" key="6">
    <source>
        <dbReference type="EMBL" id="GJD53827.1"/>
    </source>
</evidence>
<keyword evidence="2 4" id="KW-0238">DNA-binding</keyword>
<dbReference type="SUPFAM" id="SSF48498">
    <property type="entry name" value="Tetracyclin repressor-like, C-terminal domain"/>
    <property type="match status" value="1"/>
</dbReference>
<dbReference type="InterPro" id="IPR036271">
    <property type="entry name" value="Tet_transcr_reg_TetR-rel_C_sf"/>
</dbReference>
<dbReference type="PROSITE" id="PS50977">
    <property type="entry name" value="HTH_TETR_2"/>
    <property type="match status" value="1"/>
</dbReference>
<feature type="DNA-binding region" description="H-T-H motif" evidence="4">
    <location>
        <begin position="28"/>
        <end position="47"/>
    </location>
</feature>
<feature type="domain" description="HTH tetR-type" evidence="5">
    <location>
        <begin position="5"/>
        <end position="65"/>
    </location>
</feature>
<dbReference type="EMBL" id="BPQH01000038">
    <property type="protein sequence ID" value="GJD53827.1"/>
    <property type="molecule type" value="Genomic_DNA"/>
</dbReference>
<keyword evidence="3" id="KW-0804">Transcription</keyword>
<keyword evidence="7" id="KW-1185">Reference proteome</keyword>
<sequence>MKAAATTADRILGEARSLIMARGYNGFSYADIAAVVGVSKANVHHHFAGKSDLATAVVEQSRAGIQAQVHALREMEPNAAEQLRAYTRYWERCILDDSAPFCIAAMLAAELPSLPHDVAVAVRAFFVDLRGWLTDILVLGLRQGGVTLVGTPEEEADAFLSAVYGAMLSARAFGDPRRFAVIVETLLSRVVPFR</sequence>
<comment type="caution">
    <text evidence="6">The sequence shown here is derived from an EMBL/GenBank/DDBJ whole genome shotgun (WGS) entry which is preliminary data.</text>
</comment>
<reference evidence="6" key="2">
    <citation type="submission" date="2021-08" db="EMBL/GenBank/DDBJ databases">
        <authorList>
            <person name="Tani A."/>
            <person name="Ola A."/>
            <person name="Ogura Y."/>
            <person name="Katsura K."/>
            <person name="Hayashi T."/>
        </authorList>
    </citation>
    <scope>NUCLEOTIDE SEQUENCE</scope>
    <source>
        <strain evidence="6">KCTC 52305</strain>
    </source>
</reference>
<organism evidence="6 7">
    <name type="scientific">Methylobacterium crusticola</name>
    <dbReference type="NCBI Taxonomy" id="1697972"/>
    <lineage>
        <taxon>Bacteria</taxon>
        <taxon>Pseudomonadati</taxon>
        <taxon>Pseudomonadota</taxon>
        <taxon>Alphaproteobacteria</taxon>
        <taxon>Hyphomicrobiales</taxon>
        <taxon>Methylobacteriaceae</taxon>
        <taxon>Methylobacterium</taxon>
    </lineage>
</organism>
<evidence type="ECO:0000256" key="1">
    <source>
        <dbReference type="ARBA" id="ARBA00023015"/>
    </source>
</evidence>
<evidence type="ECO:0000256" key="3">
    <source>
        <dbReference type="ARBA" id="ARBA00023163"/>
    </source>
</evidence>
<dbReference type="Gene3D" id="1.10.357.10">
    <property type="entry name" value="Tetracycline Repressor, domain 2"/>
    <property type="match status" value="1"/>
</dbReference>
<evidence type="ECO:0000256" key="2">
    <source>
        <dbReference type="ARBA" id="ARBA00023125"/>
    </source>
</evidence>
<dbReference type="Pfam" id="PF00440">
    <property type="entry name" value="TetR_N"/>
    <property type="match status" value="1"/>
</dbReference>
<dbReference type="PANTHER" id="PTHR47506">
    <property type="entry name" value="TRANSCRIPTIONAL REGULATORY PROTEIN"/>
    <property type="match status" value="1"/>
</dbReference>
<dbReference type="Proteomes" id="UP001055167">
    <property type="component" value="Unassembled WGS sequence"/>
</dbReference>
<dbReference type="RefSeq" id="WP_128566198.1">
    <property type="nucleotide sequence ID" value="NZ_BPQH01000038.1"/>
</dbReference>
<evidence type="ECO:0000313" key="7">
    <source>
        <dbReference type="Proteomes" id="UP001055167"/>
    </source>
</evidence>
<gene>
    <name evidence="6" type="primary">nemR_3</name>
    <name evidence="6" type="ORF">OPKNFCMD_6606</name>
</gene>
<reference evidence="6" key="1">
    <citation type="journal article" date="2021" name="Front. Microbiol.">
        <title>Comprehensive Comparative Genomics and Phenotyping of Methylobacterium Species.</title>
        <authorList>
            <person name="Alessa O."/>
            <person name="Ogura Y."/>
            <person name="Fujitani Y."/>
            <person name="Takami H."/>
            <person name="Hayashi T."/>
            <person name="Sahin N."/>
            <person name="Tani A."/>
        </authorList>
    </citation>
    <scope>NUCLEOTIDE SEQUENCE</scope>
    <source>
        <strain evidence="6">KCTC 52305</strain>
    </source>
</reference>
<protein>
    <submittedName>
        <fullName evidence="6">HTH-type transcriptional repressor NemR</fullName>
    </submittedName>
</protein>
<dbReference type="PRINTS" id="PR00455">
    <property type="entry name" value="HTHTETR"/>
</dbReference>
<keyword evidence="1" id="KW-0805">Transcription regulation</keyword>
<evidence type="ECO:0000256" key="4">
    <source>
        <dbReference type="PROSITE-ProRule" id="PRU00335"/>
    </source>
</evidence>
<evidence type="ECO:0000259" key="5">
    <source>
        <dbReference type="PROSITE" id="PS50977"/>
    </source>
</evidence>
<dbReference type="SUPFAM" id="SSF46689">
    <property type="entry name" value="Homeodomain-like"/>
    <property type="match status" value="1"/>
</dbReference>
<dbReference type="PANTHER" id="PTHR47506:SF1">
    <property type="entry name" value="HTH-TYPE TRANSCRIPTIONAL REGULATOR YJDC"/>
    <property type="match status" value="1"/>
</dbReference>
<dbReference type="InterPro" id="IPR001647">
    <property type="entry name" value="HTH_TetR"/>
</dbReference>
<accession>A0ABQ4RAV2</accession>
<dbReference type="InterPro" id="IPR009057">
    <property type="entry name" value="Homeodomain-like_sf"/>
</dbReference>